<evidence type="ECO:0000259" key="4">
    <source>
        <dbReference type="PROSITE" id="PS51186"/>
    </source>
</evidence>
<gene>
    <name evidence="5" type="ORF">C483_08709</name>
</gene>
<dbReference type="EMBL" id="AOIM01000023">
    <property type="protein sequence ID" value="ELY92095.1"/>
    <property type="molecule type" value="Genomic_DNA"/>
</dbReference>
<dbReference type="InterPro" id="IPR050832">
    <property type="entry name" value="Bact_Acetyltransf"/>
</dbReference>
<comment type="caution">
    <text evidence="5">The sequence shown here is derived from an EMBL/GenBank/DDBJ whole genome shotgun (WGS) entry which is preliminary data.</text>
</comment>
<dbReference type="CDD" id="cd04301">
    <property type="entry name" value="NAT_SF"/>
    <property type="match status" value="1"/>
</dbReference>
<dbReference type="OrthoDB" id="11996at2157"/>
<reference evidence="5 6" key="1">
    <citation type="journal article" date="2014" name="PLoS Genet.">
        <title>Phylogenetically driven sequencing of extremely halophilic archaea reveals strategies for static and dynamic osmo-response.</title>
        <authorList>
            <person name="Becker E.A."/>
            <person name="Seitzer P.M."/>
            <person name="Tritt A."/>
            <person name="Larsen D."/>
            <person name="Krusor M."/>
            <person name="Yao A.I."/>
            <person name="Wu D."/>
            <person name="Madern D."/>
            <person name="Eisen J.A."/>
            <person name="Darling A.E."/>
            <person name="Facciotti M.T."/>
        </authorList>
    </citation>
    <scope>NUCLEOTIDE SEQUENCE [LARGE SCALE GENOMIC DNA]</scope>
    <source>
        <strain evidence="5 6">JCM 10989</strain>
    </source>
</reference>
<dbReference type="PANTHER" id="PTHR43877">
    <property type="entry name" value="AMINOALKYLPHOSPHONATE N-ACETYLTRANSFERASE-RELATED-RELATED"/>
    <property type="match status" value="1"/>
</dbReference>
<dbReference type="InterPro" id="IPR016181">
    <property type="entry name" value="Acyl_CoA_acyltransferase"/>
</dbReference>
<dbReference type="SUPFAM" id="SSF55729">
    <property type="entry name" value="Acyl-CoA N-acyltransferases (Nat)"/>
    <property type="match status" value="1"/>
</dbReference>
<evidence type="ECO:0000256" key="3">
    <source>
        <dbReference type="SAM" id="MobiDB-lite"/>
    </source>
</evidence>
<protein>
    <submittedName>
        <fullName evidence="5">N-acetyltransferase GCN5</fullName>
    </submittedName>
</protein>
<evidence type="ECO:0000256" key="1">
    <source>
        <dbReference type="ARBA" id="ARBA00022679"/>
    </source>
</evidence>
<evidence type="ECO:0000256" key="2">
    <source>
        <dbReference type="ARBA" id="ARBA00023315"/>
    </source>
</evidence>
<dbReference type="PATRIC" id="fig|1227493.4.peg.1726"/>
<keyword evidence="6" id="KW-1185">Reference proteome</keyword>
<feature type="domain" description="N-acetyltransferase" evidence="4">
    <location>
        <begin position="40"/>
        <end position="179"/>
    </location>
</feature>
<proteinExistence type="predicted"/>
<accession>M0A019</accession>
<sequence length="179" mass="20334">MTDHNPDSESEMDSVPPKEQPSEPLRTDGGNDDSDTGSTIDIRELESLADVRDVFPILVELRDHLDEEQYLEQYVEMAGDGYTMFACDVDGEAVAVAGVKITTNFYLGRHAYVYDLVTTEAERSNGYGRRLLEYVHEWAADHGCEAVELESGLWRDEAHAFYEDLGYEKYCYSFTYDLS</sequence>
<keyword evidence="1 5" id="KW-0808">Transferase</keyword>
<dbReference type="Pfam" id="PF00583">
    <property type="entry name" value="Acetyltransf_1"/>
    <property type="match status" value="1"/>
</dbReference>
<keyword evidence="2" id="KW-0012">Acyltransferase</keyword>
<dbReference type="RefSeq" id="WP_006652953.1">
    <property type="nucleotide sequence ID" value="NZ_AOIM01000023.1"/>
</dbReference>
<dbReference type="Gene3D" id="3.40.630.30">
    <property type="match status" value="1"/>
</dbReference>
<dbReference type="Proteomes" id="UP000011519">
    <property type="component" value="Unassembled WGS sequence"/>
</dbReference>
<feature type="region of interest" description="Disordered" evidence="3">
    <location>
        <begin position="1"/>
        <end position="38"/>
    </location>
</feature>
<evidence type="ECO:0000313" key="6">
    <source>
        <dbReference type="Proteomes" id="UP000011519"/>
    </source>
</evidence>
<name>M0A019_9EURY</name>
<dbReference type="PROSITE" id="PS51186">
    <property type="entry name" value="GNAT"/>
    <property type="match status" value="1"/>
</dbReference>
<dbReference type="AlphaFoldDB" id="M0A019"/>
<dbReference type="PANTHER" id="PTHR43877:SF2">
    <property type="entry name" value="AMINOALKYLPHOSPHONATE N-ACETYLTRANSFERASE-RELATED"/>
    <property type="match status" value="1"/>
</dbReference>
<dbReference type="GO" id="GO:0016747">
    <property type="term" value="F:acyltransferase activity, transferring groups other than amino-acyl groups"/>
    <property type="evidence" value="ECO:0007669"/>
    <property type="project" value="InterPro"/>
</dbReference>
<dbReference type="InterPro" id="IPR000182">
    <property type="entry name" value="GNAT_dom"/>
</dbReference>
<dbReference type="STRING" id="1227493.C483_08709"/>
<organism evidence="5 6">
    <name type="scientific">Natrialba hulunbeirensis JCM 10989</name>
    <dbReference type="NCBI Taxonomy" id="1227493"/>
    <lineage>
        <taxon>Archaea</taxon>
        <taxon>Methanobacteriati</taxon>
        <taxon>Methanobacteriota</taxon>
        <taxon>Stenosarchaea group</taxon>
        <taxon>Halobacteria</taxon>
        <taxon>Halobacteriales</taxon>
        <taxon>Natrialbaceae</taxon>
        <taxon>Natrialba</taxon>
    </lineage>
</organism>
<evidence type="ECO:0000313" key="5">
    <source>
        <dbReference type="EMBL" id="ELY92095.1"/>
    </source>
</evidence>